<feature type="domain" description="Multidrug resistance protein MdtA-like alpha-helical hairpin" evidence="3">
    <location>
        <begin position="106"/>
        <end position="163"/>
    </location>
</feature>
<evidence type="ECO:0000259" key="3">
    <source>
        <dbReference type="Pfam" id="PF25876"/>
    </source>
</evidence>
<evidence type="ECO:0000256" key="2">
    <source>
        <dbReference type="SAM" id="Coils"/>
    </source>
</evidence>
<dbReference type="Pfam" id="PF25954">
    <property type="entry name" value="Beta-barrel_RND_2"/>
    <property type="match status" value="1"/>
</dbReference>
<dbReference type="InterPro" id="IPR058624">
    <property type="entry name" value="MdtA-like_HH"/>
</dbReference>
<dbReference type="PANTHER" id="PTHR30469">
    <property type="entry name" value="MULTIDRUG RESISTANCE PROTEIN MDTA"/>
    <property type="match status" value="1"/>
</dbReference>
<proteinExistence type="inferred from homology"/>
<dbReference type="AlphaFoldDB" id="A0A363UP16"/>
<feature type="domain" description="Multidrug resistance protein MdtA-like barrel-sandwich hybrid" evidence="4">
    <location>
        <begin position="70"/>
        <end position="189"/>
    </location>
</feature>
<reference evidence="6 7" key="1">
    <citation type="submission" date="2018-05" db="EMBL/GenBank/DDBJ databases">
        <title>Abyssibacter profundi OUC007T gen. nov., sp. nov, a marine bacterium isolated from seawater of the Mariana Trench.</title>
        <authorList>
            <person name="Zhou S."/>
        </authorList>
    </citation>
    <scope>NUCLEOTIDE SEQUENCE [LARGE SCALE GENOMIC DNA]</scope>
    <source>
        <strain evidence="6 7">OUC007</strain>
    </source>
</reference>
<keyword evidence="2" id="KW-0175">Coiled coil</keyword>
<gene>
    <name evidence="6" type="ORF">DEH80_04460</name>
</gene>
<protein>
    <submittedName>
        <fullName evidence="6">Efflux transporter periplasmic adaptor subunit</fullName>
    </submittedName>
</protein>
<evidence type="ECO:0000259" key="5">
    <source>
        <dbReference type="Pfam" id="PF25954"/>
    </source>
</evidence>
<sequence length="376" mass="40568">MTKRLIIVLLGLGLVFGGIFGFKAFMNAQMTKYFANMQPPPVTVTTTVAEESVWEPTIPAVGTLRAVNGVMVSAELPGVVENIAFDSGQRVQRGDLLVQLDTSTDRAQLAALEAQLRLARSDLQRQNELRRRGTNAQADLDAAKANAAQLEAQIESQKATIAKKAIKAPFDGEVGIRRVDIGQYVAAGTGIVSLQQLDPILVDFTLPEQRLGEIETGQIVRLTVSSASETAFTGHITAIEPSVDQATRNFAVEARVDNVSRRLRPGQFARLDVVLPQIERFVTLPATAITYNPYGDSIYRVDAGEAGEDGQASQIANRVFVELGERRGDQVAVLSGVSPGEEIVTSGQLKLRNGSRLNINNKVQPDNSPNPTPANK</sequence>
<dbReference type="GO" id="GO:1990281">
    <property type="term" value="C:efflux pump complex"/>
    <property type="evidence" value="ECO:0007669"/>
    <property type="project" value="TreeGrafter"/>
</dbReference>
<dbReference type="OrthoDB" id="9806939at2"/>
<dbReference type="InterPro" id="IPR058625">
    <property type="entry name" value="MdtA-like_BSH"/>
</dbReference>
<dbReference type="Gene3D" id="1.10.287.470">
    <property type="entry name" value="Helix hairpin bin"/>
    <property type="match status" value="1"/>
</dbReference>
<dbReference type="Proteomes" id="UP000251800">
    <property type="component" value="Unassembled WGS sequence"/>
</dbReference>
<dbReference type="FunFam" id="2.40.30.170:FF:000010">
    <property type="entry name" value="Efflux RND transporter periplasmic adaptor subunit"/>
    <property type="match status" value="1"/>
</dbReference>
<dbReference type="NCBIfam" id="TIGR01730">
    <property type="entry name" value="RND_mfp"/>
    <property type="match status" value="1"/>
</dbReference>
<organism evidence="6 7">
    <name type="scientific">Abyssibacter profundi</name>
    <dbReference type="NCBI Taxonomy" id="2182787"/>
    <lineage>
        <taxon>Bacteria</taxon>
        <taxon>Pseudomonadati</taxon>
        <taxon>Pseudomonadota</taxon>
        <taxon>Gammaproteobacteria</taxon>
        <taxon>Chromatiales</taxon>
        <taxon>Oceanococcaceae</taxon>
        <taxon>Abyssibacter</taxon>
    </lineage>
</organism>
<feature type="domain" description="CusB-like beta-barrel" evidence="5">
    <location>
        <begin position="202"/>
        <end position="273"/>
    </location>
</feature>
<comment type="similarity">
    <text evidence="1">Belongs to the membrane fusion protein (MFP) (TC 8.A.1) family.</text>
</comment>
<evidence type="ECO:0000313" key="6">
    <source>
        <dbReference type="EMBL" id="PWN57182.1"/>
    </source>
</evidence>
<name>A0A363UP16_9GAMM</name>
<dbReference type="Gene3D" id="2.40.50.100">
    <property type="match status" value="1"/>
</dbReference>
<evidence type="ECO:0000256" key="1">
    <source>
        <dbReference type="ARBA" id="ARBA00009477"/>
    </source>
</evidence>
<dbReference type="Gene3D" id="2.40.420.20">
    <property type="match status" value="1"/>
</dbReference>
<dbReference type="Gene3D" id="2.40.30.170">
    <property type="match status" value="1"/>
</dbReference>
<dbReference type="GO" id="GO:0015562">
    <property type="term" value="F:efflux transmembrane transporter activity"/>
    <property type="evidence" value="ECO:0007669"/>
    <property type="project" value="TreeGrafter"/>
</dbReference>
<dbReference type="SUPFAM" id="SSF111369">
    <property type="entry name" value="HlyD-like secretion proteins"/>
    <property type="match status" value="1"/>
</dbReference>
<dbReference type="RefSeq" id="WP_109719262.1">
    <property type="nucleotide sequence ID" value="NZ_QEQK01000003.1"/>
</dbReference>
<dbReference type="Pfam" id="PF25876">
    <property type="entry name" value="HH_MFP_RND"/>
    <property type="match status" value="1"/>
</dbReference>
<dbReference type="EMBL" id="QEQK01000003">
    <property type="protein sequence ID" value="PWN57182.1"/>
    <property type="molecule type" value="Genomic_DNA"/>
</dbReference>
<dbReference type="InterPro" id="IPR006143">
    <property type="entry name" value="RND_pump_MFP"/>
</dbReference>
<comment type="caution">
    <text evidence="6">The sequence shown here is derived from an EMBL/GenBank/DDBJ whole genome shotgun (WGS) entry which is preliminary data.</text>
</comment>
<accession>A0A363UP16</accession>
<evidence type="ECO:0000313" key="7">
    <source>
        <dbReference type="Proteomes" id="UP000251800"/>
    </source>
</evidence>
<dbReference type="PANTHER" id="PTHR30469:SF11">
    <property type="entry name" value="BLL4320 PROTEIN"/>
    <property type="match status" value="1"/>
</dbReference>
<keyword evidence="7" id="KW-1185">Reference proteome</keyword>
<dbReference type="InterPro" id="IPR058792">
    <property type="entry name" value="Beta-barrel_RND_2"/>
</dbReference>
<dbReference type="Pfam" id="PF25917">
    <property type="entry name" value="BSH_RND"/>
    <property type="match status" value="1"/>
</dbReference>
<feature type="coiled-coil region" evidence="2">
    <location>
        <begin position="109"/>
        <end position="167"/>
    </location>
</feature>
<evidence type="ECO:0000259" key="4">
    <source>
        <dbReference type="Pfam" id="PF25917"/>
    </source>
</evidence>